<evidence type="ECO:0000313" key="1">
    <source>
        <dbReference type="EMBL" id="KWZ77519.1"/>
    </source>
</evidence>
<gene>
    <name evidence="1" type="ORF">HMPREF3200_01339</name>
</gene>
<reference evidence="2" key="1">
    <citation type="submission" date="2016-01" db="EMBL/GenBank/DDBJ databases">
        <authorList>
            <person name="Mitreva M."/>
            <person name="Pepin K.H."/>
            <person name="Mihindukulasuriya K.A."/>
            <person name="Fulton R."/>
            <person name="Fronick C."/>
            <person name="O'Laughlin M."/>
            <person name="Miner T."/>
            <person name="Herter B."/>
            <person name="Rosa B.A."/>
            <person name="Cordes M."/>
            <person name="Tomlinson C."/>
            <person name="Wollam A."/>
            <person name="Palsikar V.B."/>
            <person name="Mardis E.R."/>
            <person name="Wilson R.K."/>
        </authorList>
    </citation>
    <scope>NUCLEOTIDE SEQUENCE [LARGE SCALE GENOMIC DNA]</scope>
    <source>
        <strain evidence="2">MJR8151</strain>
    </source>
</reference>
<comment type="caution">
    <text evidence="1">The sequence shown here is derived from an EMBL/GenBank/DDBJ whole genome shotgun (WGS) entry which is preliminary data.</text>
</comment>
<dbReference type="SMART" id="SM01323">
    <property type="entry name" value="YajC"/>
    <property type="match status" value="1"/>
</dbReference>
<dbReference type="AlphaFoldDB" id="A0A133KD93"/>
<accession>A0A133KD93</accession>
<protein>
    <submittedName>
        <fullName evidence="1">Preprotein translocase, YajC subunit domain protein</fullName>
    </submittedName>
</protein>
<proteinExistence type="predicted"/>
<dbReference type="OrthoDB" id="1691078at2"/>
<name>A0A133KD93_9FIRM</name>
<dbReference type="RefSeq" id="WP_004836015.1">
    <property type="nucleotide sequence ID" value="NZ_CAMPNK010000012.1"/>
</dbReference>
<evidence type="ECO:0000313" key="2">
    <source>
        <dbReference type="Proteomes" id="UP000070383"/>
    </source>
</evidence>
<dbReference type="Pfam" id="PF02699">
    <property type="entry name" value="YajC"/>
    <property type="match status" value="1"/>
</dbReference>
<organism evidence="1 2">
    <name type="scientific">Anaerococcus tetradius</name>
    <dbReference type="NCBI Taxonomy" id="33036"/>
    <lineage>
        <taxon>Bacteria</taxon>
        <taxon>Bacillati</taxon>
        <taxon>Bacillota</taxon>
        <taxon>Tissierellia</taxon>
        <taxon>Tissierellales</taxon>
        <taxon>Peptoniphilaceae</taxon>
        <taxon>Anaerococcus</taxon>
    </lineage>
</organism>
<dbReference type="EMBL" id="LRPM01000048">
    <property type="protein sequence ID" value="KWZ77519.1"/>
    <property type="molecule type" value="Genomic_DNA"/>
</dbReference>
<sequence>MKLEYLILIILLIYYYKTSIKDKLSDDKNKKFIKENLKLGSKIITKSGIIAEVIEIDNPYLLVVTGNNMNQSYLKIEVDSVRAIIDM</sequence>
<dbReference type="InterPro" id="IPR003849">
    <property type="entry name" value="Preprotein_translocase_YajC"/>
</dbReference>
<keyword evidence="2" id="KW-1185">Reference proteome</keyword>
<dbReference type="STRING" id="33036.HMPREF3200_01339"/>
<dbReference type="Proteomes" id="UP000070383">
    <property type="component" value="Unassembled WGS sequence"/>
</dbReference>
<dbReference type="PATRIC" id="fig|33036.3.peg.1327"/>